<reference evidence="2 3" key="1">
    <citation type="submission" date="2014-04" db="EMBL/GenBank/DDBJ databases">
        <title>Evolutionary Origins and Diversification of the Mycorrhizal Mutualists.</title>
        <authorList>
            <consortium name="DOE Joint Genome Institute"/>
            <consortium name="Mycorrhizal Genomics Consortium"/>
            <person name="Kohler A."/>
            <person name="Kuo A."/>
            <person name="Nagy L.G."/>
            <person name="Floudas D."/>
            <person name="Copeland A."/>
            <person name="Barry K.W."/>
            <person name="Cichocki N."/>
            <person name="Veneault-Fourrey C."/>
            <person name="LaButti K."/>
            <person name="Lindquist E.A."/>
            <person name="Lipzen A."/>
            <person name="Lundell T."/>
            <person name="Morin E."/>
            <person name="Murat C."/>
            <person name="Riley R."/>
            <person name="Ohm R."/>
            <person name="Sun H."/>
            <person name="Tunlid A."/>
            <person name="Henrissat B."/>
            <person name="Grigoriev I.V."/>
            <person name="Hibbett D.S."/>
            <person name="Martin F."/>
        </authorList>
    </citation>
    <scope>NUCLEOTIDE SEQUENCE [LARGE SCALE GENOMIC DNA]</scope>
    <source>
        <strain evidence="2 3">MD-312</strain>
    </source>
</reference>
<evidence type="ECO:0000313" key="3">
    <source>
        <dbReference type="Proteomes" id="UP000053820"/>
    </source>
</evidence>
<feature type="region of interest" description="Disordered" evidence="1">
    <location>
        <begin position="387"/>
        <end position="416"/>
    </location>
</feature>
<evidence type="ECO:0000313" key="2">
    <source>
        <dbReference type="EMBL" id="KIJ59428.1"/>
    </source>
</evidence>
<feature type="compositionally biased region" description="Low complexity" evidence="1">
    <location>
        <begin position="42"/>
        <end position="53"/>
    </location>
</feature>
<sequence>MFVVANVGTKRYAPKPLPTKKTRVTKLPGIPPPAPTKERSPVVRPAPARATRAVPRKSNTAKPAAVPPPARDEAPKAGVPKFKPRPLILVDRLKAGELMAGPTSPSKSATPARPEPRRSFSSRIPRLSKGVSVTPGKKSDTAAKKASNTSSRIPVLICRRSAAASHAISRALPLTTNHDPTEQSLTSEGTAATGIELQCEIPSLTPPPFSPSISGALSSPTNTTTASSPTPSVFSSRSATSTPLSDVSNITTPTICNESLVGRESPESPRALYAGAAREACGAIRVKACPPRVLASAPVATPPSPSAPSSSAAAGSAQASLASVMLGYKGVYKLKSIAPCAELSNASINITSPSPPLPPPSRFLASLQGLPQASLASATVDVKVARESKARAPFSKRPTSDPYSSTTTPTSLPTYPPRTCLATHATNVAQVLNTRKLYVPPLAEGAKASRNPSTQMEIEALRAQKKVAGDGIIDPALERLGSLAGIAVVRRLRTRFEQDK</sequence>
<feature type="region of interest" description="Disordered" evidence="1">
    <location>
        <begin position="201"/>
        <end position="250"/>
    </location>
</feature>
<evidence type="ECO:0000256" key="1">
    <source>
        <dbReference type="SAM" id="MobiDB-lite"/>
    </source>
</evidence>
<dbReference type="OrthoDB" id="2691113at2759"/>
<protein>
    <submittedName>
        <fullName evidence="2">Uncharacterized protein</fullName>
    </submittedName>
</protein>
<feature type="compositionally biased region" description="Low complexity" evidence="1">
    <location>
        <begin position="218"/>
        <end position="238"/>
    </location>
</feature>
<accession>A0A0C9W0M4</accession>
<feature type="compositionally biased region" description="Low complexity" evidence="1">
    <location>
        <begin position="400"/>
        <end position="413"/>
    </location>
</feature>
<gene>
    <name evidence="2" type="ORF">HYDPIDRAFT_33205</name>
</gene>
<feature type="compositionally biased region" description="Polar residues" evidence="1">
    <location>
        <begin position="239"/>
        <end position="250"/>
    </location>
</feature>
<organism evidence="2 3">
    <name type="scientific">Hydnomerulius pinastri MD-312</name>
    <dbReference type="NCBI Taxonomy" id="994086"/>
    <lineage>
        <taxon>Eukaryota</taxon>
        <taxon>Fungi</taxon>
        <taxon>Dikarya</taxon>
        <taxon>Basidiomycota</taxon>
        <taxon>Agaricomycotina</taxon>
        <taxon>Agaricomycetes</taxon>
        <taxon>Agaricomycetidae</taxon>
        <taxon>Boletales</taxon>
        <taxon>Boletales incertae sedis</taxon>
        <taxon>Leucogyrophana</taxon>
    </lineage>
</organism>
<keyword evidence="3" id="KW-1185">Reference proteome</keyword>
<dbReference type="HOGENOM" id="CLU_499715_0_0_1"/>
<name>A0A0C9W0M4_9AGAM</name>
<dbReference type="AlphaFoldDB" id="A0A0C9W0M4"/>
<proteinExistence type="predicted"/>
<feature type="region of interest" description="Disordered" evidence="1">
    <location>
        <begin position="1"/>
        <end position="150"/>
    </location>
</feature>
<dbReference type="Proteomes" id="UP000053820">
    <property type="component" value="Unassembled WGS sequence"/>
</dbReference>
<dbReference type="EMBL" id="KN839888">
    <property type="protein sequence ID" value="KIJ59428.1"/>
    <property type="molecule type" value="Genomic_DNA"/>
</dbReference>